<reference evidence="1 2" key="1">
    <citation type="submission" date="2011-08" db="EMBL/GenBank/DDBJ databases">
        <title>The Genome Sequence of Clostridium citroniae WAL-17108.</title>
        <authorList>
            <consortium name="The Broad Institute Genome Sequencing Platform"/>
            <person name="Earl A."/>
            <person name="Ward D."/>
            <person name="Feldgarden M."/>
            <person name="Gevers D."/>
            <person name="Finegold S.M."/>
            <person name="Summanen P.H."/>
            <person name="Molitoris D.R."/>
            <person name="Vaisanen M.L."/>
            <person name="Daigneault M."/>
            <person name="Allen-Vercoe E."/>
            <person name="Young S.K."/>
            <person name="Zeng Q."/>
            <person name="Gargeya S."/>
            <person name="Fitzgerald M."/>
            <person name="Haas B."/>
            <person name="Abouelleil A."/>
            <person name="Alvarado L."/>
            <person name="Arachchi H.M."/>
            <person name="Berlin A."/>
            <person name="Brown A."/>
            <person name="Chapman S.B."/>
            <person name="Chen Z."/>
            <person name="Dunbar C."/>
            <person name="Freedman E."/>
            <person name="Gearin G."/>
            <person name="Gellesch M."/>
            <person name="Goldberg J."/>
            <person name="Griggs A."/>
            <person name="Gujja S."/>
            <person name="Heiman D."/>
            <person name="Howarth C."/>
            <person name="Larson L."/>
            <person name="Lui A."/>
            <person name="MacDonald P.J.P."/>
            <person name="Montmayeur A."/>
            <person name="Murphy C."/>
            <person name="Neiman D."/>
            <person name="Pearson M."/>
            <person name="Priest M."/>
            <person name="Roberts A."/>
            <person name="Saif S."/>
            <person name="Shea T."/>
            <person name="Shenoy N."/>
            <person name="Sisk P."/>
            <person name="Stolte C."/>
            <person name="Sykes S."/>
            <person name="Wortman J."/>
            <person name="Nusbaum C."/>
            <person name="Birren B."/>
        </authorList>
    </citation>
    <scope>NUCLEOTIDE SEQUENCE [LARGE SCALE GENOMIC DNA]</scope>
    <source>
        <strain evidence="1 2">WAL-17108</strain>
    </source>
</reference>
<dbReference type="AlphaFoldDB" id="G5HEU5"/>
<proteinExistence type="predicted"/>
<sequence>MIAHEIYAQIYNNTVTQVGVAFSYEDANRVARCVYGDNAFAVNCTYCPCEEGDTYIDGTFYDINGTVRAWLPTPEQEITQLRDESLLLKQENQELTIALADIIGGVSI</sequence>
<dbReference type="eggNOG" id="ENOG5030G5K">
    <property type="taxonomic scope" value="Bacteria"/>
</dbReference>
<comment type="caution">
    <text evidence="1">The sequence shown here is derived from an EMBL/GenBank/DDBJ whole genome shotgun (WGS) entry which is preliminary data.</text>
</comment>
<organism evidence="1 2">
    <name type="scientific">[Clostridium] citroniae WAL-17108</name>
    <dbReference type="NCBI Taxonomy" id="742733"/>
    <lineage>
        <taxon>Bacteria</taxon>
        <taxon>Bacillati</taxon>
        <taxon>Bacillota</taxon>
        <taxon>Clostridia</taxon>
        <taxon>Lachnospirales</taxon>
        <taxon>Lachnospiraceae</taxon>
        <taxon>Enterocloster</taxon>
    </lineage>
</organism>
<evidence type="ECO:0000313" key="1">
    <source>
        <dbReference type="EMBL" id="EHF00054.1"/>
    </source>
</evidence>
<name>G5HEU5_9FIRM</name>
<dbReference type="Proteomes" id="UP000003763">
    <property type="component" value="Unassembled WGS sequence"/>
</dbReference>
<protein>
    <submittedName>
        <fullName evidence="1">Uncharacterized protein</fullName>
    </submittedName>
</protein>
<gene>
    <name evidence="1" type="ORF">HMPREF9469_00968</name>
</gene>
<dbReference type="EMBL" id="ADLJ01000007">
    <property type="protein sequence ID" value="EHF00054.1"/>
    <property type="molecule type" value="Genomic_DNA"/>
</dbReference>
<dbReference type="RefSeq" id="WP_007859729.1">
    <property type="nucleotide sequence ID" value="NZ_JH376420.1"/>
</dbReference>
<evidence type="ECO:0000313" key="2">
    <source>
        <dbReference type="Proteomes" id="UP000003763"/>
    </source>
</evidence>
<dbReference type="HOGENOM" id="CLU_2286557_0_0_9"/>
<accession>G5HEU5</accession>